<evidence type="ECO:0000313" key="2">
    <source>
        <dbReference type="EMBL" id="KAG9335086.1"/>
    </source>
</evidence>
<keyword evidence="3" id="KW-1185">Reference proteome</keyword>
<sequence>MSACMPAGSDGSDPARAQACTQGSGSVPVEADDRGSQHAPGAYSVSPRAWCPGREGFSWLSSRGEDAHHNGRIVSLIQTDASKRQRNVIKPCYQPTMTTCHMRDNFQTGLRVARLSKVQNADPSPAHMRFVCSCSWSPGLSGKEKTGRKLGWCLGPK</sequence>
<dbReference type="EMBL" id="JAFBMS010000130">
    <property type="protein sequence ID" value="KAG9335086.1"/>
    <property type="molecule type" value="Genomic_DNA"/>
</dbReference>
<name>A0A8T2N590_9TELE</name>
<accession>A0A8T2N590</accession>
<dbReference type="AlphaFoldDB" id="A0A8T2N590"/>
<reference evidence="2" key="1">
    <citation type="thesis" date="2021" institute="BYU ScholarsArchive" country="Provo, UT, USA">
        <title>Applications of and Algorithms for Genome Assembly and Genomic Analyses with an Emphasis on Marine Teleosts.</title>
        <authorList>
            <person name="Pickett B.D."/>
        </authorList>
    </citation>
    <scope>NUCLEOTIDE SEQUENCE</scope>
    <source>
        <strain evidence="2">HI-2016</strain>
    </source>
</reference>
<evidence type="ECO:0000256" key="1">
    <source>
        <dbReference type="SAM" id="MobiDB-lite"/>
    </source>
</evidence>
<dbReference type="Proteomes" id="UP000824540">
    <property type="component" value="Unassembled WGS sequence"/>
</dbReference>
<protein>
    <submittedName>
        <fullName evidence="2">Uncharacterized protein</fullName>
    </submittedName>
</protein>
<proteinExistence type="predicted"/>
<gene>
    <name evidence="2" type="ORF">JZ751_005762</name>
</gene>
<evidence type="ECO:0000313" key="3">
    <source>
        <dbReference type="Proteomes" id="UP000824540"/>
    </source>
</evidence>
<organism evidence="2 3">
    <name type="scientific">Albula glossodonta</name>
    <name type="common">roundjaw bonefish</name>
    <dbReference type="NCBI Taxonomy" id="121402"/>
    <lineage>
        <taxon>Eukaryota</taxon>
        <taxon>Metazoa</taxon>
        <taxon>Chordata</taxon>
        <taxon>Craniata</taxon>
        <taxon>Vertebrata</taxon>
        <taxon>Euteleostomi</taxon>
        <taxon>Actinopterygii</taxon>
        <taxon>Neopterygii</taxon>
        <taxon>Teleostei</taxon>
        <taxon>Albuliformes</taxon>
        <taxon>Albulidae</taxon>
        <taxon>Albula</taxon>
    </lineage>
</organism>
<comment type="caution">
    <text evidence="2">The sequence shown here is derived from an EMBL/GenBank/DDBJ whole genome shotgun (WGS) entry which is preliminary data.</text>
</comment>
<feature type="region of interest" description="Disordered" evidence="1">
    <location>
        <begin position="1"/>
        <end position="43"/>
    </location>
</feature>